<dbReference type="EMBL" id="SDMP01000012">
    <property type="protein sequence ID" value="RYR24887.1"/>
    <property type="molecule type" value="Genomic_DNA"/>
</dbReference>
<dbReference type="PANTHER" id="PTHR33144:SF45">
    <property type="entry name" value="TRANSPOSASE TNP1_EN_SPM-LIKE DOMAIN-CONTAINING PROTEIN"/>
    <property type="match status" value="1"/>
</dbReference>
<name>A0A445AEP1_ARAHY</name>
<dbReference type="PANTHER" id="PTHR33144">
    <property type="entry name" value="OS10G0409366 PROTEIN-RELATED"/>
    <property type="match status" value="1"/>
</dbReference>
<protein>
    <submittedName>
        <fullName evidence="1">Uncharacterized protein</fullName>
    </submittedName>
</protein>
<organism evidence="1 2">
    <name type="scientific">Arachis hypogaea</name>
    <name type="common">Peanut</name>
    <dbReference type="NCBI Taxonomy" id="3818"/>
    <lineage>
        <taxon>Eukaryota</taxon>
        <taxon>Viridiplantae</taxon>
        <taxon>Streptophyta</taxon>
        <taxon>Embryophyta</taxon>
        <taxon>Tracheophyta</taxon>
        <taxon>Spermatophyta</taxon>
        <taxon>Magnoliopsida</taxon>
        <taxon>eudicotyledons</taxon>
        <taxon>Gunneridae</taxon>
        <taxon>Pentapetalae</taxon>
        <taxon>rosids</taxon>
        <taxon>fabids</taxon>
        <taxon>Fabales</taxon>
        <taxon>Fabaceae</taxon>
        <taxon>Papilionoideae</taxon>
        <taxon>50 kb inversion clade</taxon>
        <taxon>dalbergioids sensu lato</taxon>
        <taxon>Dalbergieae</taxon>
        <taxon>Pterocarpus clade</taxon>
        <taxon>Arachis</taxon>
    </lineage>
</organism>
<gene>
    <name evidence="1" type="ORF">Ahy_B02g058461</name>
</gene>
<evidence type="ECO:0000313" key="1">
    <source>
        <dbReference type="EMBL" id="RYR24887.1"/>
    </source>
</evidence>
<reference evidence="1 2" key="1">
    <citation type="submission" date="2019-01" db="EMBL/GenBank/DDBJ databases">
        <title>Sequencing of cultivated peanut Arachis hypogaea provides insights into genome evolution and oil improvement.</title>
        <authorList>
            <person name="Chen X."/>
        </authorList>
    </citation>
    <scope>NUCLEOTIDE SEQUENCE [LARGE SCALE GENOMIC DNA]</scope>
    <source>
        <strain evidence="2">cv. Fuhuasheng</strain>
        <tissue evidence="1">Leaves</tissue>
    </source>
</reference>
<evidence type="ECO:0000313" key="2">
    <source>
        <dbReference type="Proteomes" id="UP000289738"/>
    </source>
</evidence>
<proteinExistence type="predicted"/>
<comment type="caution">
    <text evidence="1">The sequence shown here is derived from an EMBL/GenBank/DDBJ whole genome shotgun (WGS) entry which is preliminary data.</text>
</comment>
<dbReference type="AlphaFoldDB" id="A0A445AEP1"/>
<dbReference type="Pfam" id="PF03004">
    <property type="entry name" value="Transposase_24"/>
    <property type="match status" value="1"/>
</dbReference>
<keyword evidence="2" id="KW-1185">Reference proteome</keyword>
<accession>A0A445AEP1</accession>
<sequence>MHFDNSAFQRVFHYEDNRGGRIKRGIIQRIGKSWKNTRNLLFYKFYDSRKTFEKNANHKPSGIDANHWKWFLEYWLKDDTKEKCKKNVINRSKQRYTHTGGSKTMARKRHEEEAIAHIESQDASSKELSQNDSFAQVLGKEHPERVRGLGFRPCPTQCFRNIPQ</sequence>
<dbReference type="InterPro" id="IPR004252">
    <property type="entry name" value="Probable_transposase_24"/>
</dbReference>
<dbReference type="Proteomes" id="UP000289738">
    <property type="component" value="Chromosome B02"/>
</dbReference>